<dbReference type="RefSeq" id="WP_186845541.1">
    <property type="nucleotide sequence ID" value="NZ_JACOME010000002.1"/>
</dbReference>
<comment type="catalytic activity">
    <reaction evidence="3">
        <text>Cleavage of hydrophobic, N-terminal signal or leader sequences from secreted and periplasmic proteins.</text>
        <dbReference type="EC" id="3.4.21.89"/>
    </reaction>
</comment>
<evidence type="ECO:0000256" key="1">
    <source>
        <dbReference type="ARBA" id="ARBA00009370"/>
    </source>
</evidence>
<dbReference type="GO" id="GO:0009003">
    <property type="term" value="F:signal peptidase activity"/>
    <property type="evidence" value="ECO:0007669"/>
    <property type="project" value="UniProtKB-EC"/>
</dbReference>
<name>A0ABR6Y2F7_9FLAO</name>
<keyword evidence="6" id="KW-1185">Reference proteome</keyword>
<proteinExistence type="inferred from homology"/>
<dbReference type="InterPro" id="IPR000223">
    <property type="entry name" value="Pept_S26A_signal_pept_1"/>
</dbReference>
<feature type="transmembrane region" description="Helical" evidence="3">
    <location>
        <begin position="7"/>
        <end position="31"/>
    </location>
</feature>
<keyword evidence="3" id="KW-0812">Transmembrane</keyword>
<dbReference type="EMBL" id="JACOME010000002">
    <property type="protein sequence ID" value="MBC3846423.1"/>
    <property type="molecule type" value="Genomic_DNA"/>
</dbReference>
<evidence type="ECO:0000259" key="4">
    <source>
        <dbReference type="Pfam" id="PF10502"/>
    </source>
</evidence>
<evidence type="ECO:0000313" key="6">
    <source>
        <dbReference type="Proteomes" id="UP000607435"/>
    </source>
</evidence>
<accession>A0ABR6Y2F7</accession>
<sequence length="227" mass="25763">MKKPLKITLIFLGILFVIYHLLSWTGVFTLYSNPTTSNSPNLELDSKMVASNLVEPKNGDFVCYKNQNGRFGNHIRVHRLCGMENDIVEIKKGTLFINGKNADKGTDFVHFYVLTEEEFQKSKTGLKPDLTFISRVGENKDSIMIPLSDQYAKANGLELRRRIANEVDENSIVQKIFNENWNLDNFGPLKIPSNKVFVLGDNRDIAEDTRFVGFIDKSDIVGTVIIK</sequence>
<evidence type="ECO:0000256" key="3">
    <source>
        <dbReference type="RuleBase" id="RU362042"/>
    </source>
</evidence>
<dbReference type="InterPro" id="IPR036286">
    <property type="entry name" value="LexA/Signal_pep-like_sf"/>
</dbReference>
<gene>
    <name evidence="5" type="primary">lepB</name>
    <name evidence="5" type="ORF">H6H04_08530</name>
</gene>
<comment type="similarity">
    <text evidence="1 3">Belongs to the peptidase S26 family.</text>
</comment>
<dbReference type="CDD" id="cd06530">
    <property type="entry name" value="S26_SPase_I"/>
    <property type="match status" value="1"/>
</dbReference>
<feature type="domain" description="Peptidase S26" evidence="4">
    <location>
        <begin position="12"/>
        <end position="225"/>
    </location>
</feature>
<dbReference type="InterPro" id="IPR019533">
    <property type="entry name" value="Peptidase_S26"/>
</dbReference>
<keyword evidence="3 5" id="KW-0378">Hydrolase</keyword>
<organism evidence="5 6">
    <name type="scientific">Winogradskyella echinorum</name>
    <dbReference type="NCBI Taxonomy" id="538189"/>
    <lineage>
        <taxon>Bacteria</taxon>
        <taxon>Pseudomonadati</taxon>
        <taxon>Bacteroidota</taxon>
        <taxon>Flavobacteriia</taxon>
        <taxon>Flavobacteriales</taxon>
        <taxon>Flavobacteriaceae</taxon>
        <taxon>Winogradskyella</taxon>
    </lineage>
</organism>
<dbReference type="NCBIfam" id="TIGR02227">
    <property type="entry name" value="sigpep_I_bact"/>
    <property type="match status" value="1"/>
</dbReference>
<evidence type="ECO:0000256" key="2">
    <source>
        <dbReference type="ARBA" id="ARBA00019232"/>
    </source>
</evidence>
<keyword evidence="3" id="KW-0645">Protease</keyword>
<dbReference type="SUPFAM" id="SSF51306">
    <property type="entry name" value="LexA/Signal peptidase"/>
    <property type="match status" value="1"/>
</dbReference>
<keyword evidence="3" id="KW-0472">Membrane</keyword>
<dbReference type="Proteomes" id="UP000607435">
    <property type="component" value="Unassembled WGS sequence"/>
</dbReference>
<dbReference type="EC" id="3.4.21.89" evidence="3"/>
<dbReference type="PRINTS" id="PR00727">
    <property type="entry name" value="LEADERPTASE"/>
</dbReference>
<evidence type="ECO:0000313" key="5">
    <source>
        <dbReference type="EMBL" id="MBC3846423.1"/>
    </source>
</evidence>
<comment type="subcellular location">
    <subcellularLocation>
        <location evidence="3">Membrane</location>
        <topology evidence="3">Single-pass type II membrane protein</topology>
    </subcellularLocation>
</comment>
<dbReference type="PANTHER" id="PTHR43390">
    <property type="entry name" value="SIGNAL PEPTIDASE I"/>
    <property type="match status" value="1"/>
</dbReference>
<dbReference type="Pfam" id="PF10502">
    <property type="entry name" value="Peptidase_S26"/>
    <property type="match status" value="1"/>
</dbReference>
<keyword evidence="3" id="KW-1133">Transmembrane helix</keyword>
<reference evidence="5 6" key="1">
    <citation type="submission" date="2020-08" db="EMBL/GenBank/DDBJ databases">
        <title>Winogradskyella ouciana sp. nov., isolated from the hadal seawater of the Mariana Trench.</title>
        <authorList>
            <person name="He X."/>
        </authorList>
    </citation>
    <scope>NUCLEOTIDE SEQUENCE [LARGE SCALE GENOMIC DNA]</scope>
    <source>
        <strain evidence="5 6">KCTC 22026</strain>
    </source>
</reference>
<dbReference type="Gene3D" id="2.10.109.10">
    <property type="entry name" value="Umud Fragment, subunit A"/>
    <property type="match status" value="1"/>
</dbReference>
<dbReference type="PANTHER" id="PTHR43390:SF1">
    <property type="entry name" value="CHLOROPLAST PROCESSING PEPTIDASE"/>
    <property type="match status" value="1"/>
</dbReference>
<protein>
    <recommendedName>
        <fullName evidence="2 3">Signal peptidase I</fullName>
        <ecNumber evidence="3">3.4.21.89</ecNumber>
    </recommendedName>
</protein>
<comment type="caution">
    <text evidence="5">The sequence shown here is derived from an EMBL/GenBank/DDBJ whole genome shotgun (WGS) entry which is preliminary data.</text>
</comment>